<feature type="domain" description="RRM" evidence="3">
    <location>
        <begin position="46"/>
        <end position="124"/>
    </location>
</feature>
<dbReference type="Gene3D" id="3.30.70.330">
    <property type="match status" value="1"/>
</dbReference>
<proteinExistence type="predicted"/>
<evidence type="ECO:0000313" key="6">
    <source>
        <dbReference type="Proteomes" id="UP000274756"/>
    </source>
</evidence>
<feature type="compositionally biased region" description="Basic residues" evidence="2">
    <location>
        <begin position="16"/>
        <end position="27"/>
    </location>
</feature>
<dbReference type="OrthoDB" id="439808at2759"/>
<dbReference type="Proteomes" id="UP000274756">
    <property type="component" value="Unassembled WGS sequence"/>
</dbReference>
<evidence type="ECO:0000313" key="5">
    <source>
        <dbReference type="Proteomes" id="UP000038040"/>
    </source>
</evidence>
<dbReference type="SUPFAM" id="SSF54928">
    <property type="entry name" value="RNA-binding domain, RBD"/>
    <property type="match status" value="1"/>
</dbReference>
<dbReference type="Pfam" id="PF00076">
    <property type="entry name" value="RRM_1"/>
    <property type="match status" value="1"/>
</dbReference>
<reference evidence="4 6" key="2">
    <citation type="submission" date="2018-11" db="EMBL/GenBank/DDBJ databases">
        <authorList>
            <consortium name="Pathogen Informatics"/>
        </authorList>
    </citation>
    <scope>NUCLEOTIDE SEQUENCE [LARGE SCALE GENOMIC DNA]</scope>
</reference>
<protein>
    <submittedName>
        <fullName evidence="7">RRM domain-containing protein</fullName>
    </submittedName>
</protein>
<evidence type="ECO:0000313" key="4">
    <source>
        <dbReference type="EMBL" id="VDN51333.1"/>
    </source>
</evidence>
<evidence type="ECO:0000313" key="7">
    <source>
        <dbReference type="WBParaSite" id="DME_0000657701-mRNA-1"/>
    </source>
</evidence>
<dbReference type="SMART" id="SM00360">
    <property type="entry name" value="RRM"/>
    <property type="match status" value="1"/>
</dbReference>
<evidence type="ECO:0000256" key="1">
    <source>
        <dbReference type="PROSITE-ProRule" id="PRU00176"/>
    </source>
</evidence>
<name>A0A0N4UGF8_DRAME</name>
<sequence>GRSFSRSRSRSDSHSRHSRSRRSRTPRRGYDNGSRSIRREEPEPSRCLGVFGLSLYTTERDLKEIFEKYGELEKAQLVFDHPSRRSRGFGFVYFKNLEDAIYAKERIVGTEIDGHRVRVDFSLTKRAHTPTPGIYMGSVDGRRRAYRSAYWRYYGYDGDRYSPVYRGRYDYRRRSPSPRYYDYRRRHRSRSYDRDRY</sequence>
<reference evidence="7" key="1">
    <citation type="submission" date="2017-02" db="UniProtKB">
        <authorList>
            <consortium name="WormBaseParasite"/>
        </authorList>
    </citation>
    <scope>IDENTIFICATION</scope>
</reference>
<dbReference type="InterPro" id="IPR012677">
    <property type="entry name" value="Nucleotide-bd_a/b_plait_sf"/>
</dbReference>
<dbReference type="InterPro" id="IPR035979">
    <property type="entry name" value="RBD_domain_sf"/>
</dbReference>
<dbReference type="InterPro" id="IPR050441">
    <property type="entry name" value="RBM"/>
</dbReference>
<evidence type="ECO:0000256" key="2">
    <source>
        <dbReference type="SAM" id="MobiDB-lite"/>
    </source>
</evidence>
<dbReference type="WBParaSite" id="DME_0000657701-mRNA-1">
    <property type="protein sequence ID" value="DME_0000657701-mRNA-1"/>
    <property type="gene ID" value="DME_0000657701"/>
</dbReference>
<dbReference type="PROSITE" id="PS50102">
    <property type="entry name" value="RRM"/>
    <property type="match status" value="1"/>
</dbReference>
<dbReference type="InterPro" id="IPR000504">
    <property type="entry name" value="RRM_dom"/>
</dbReference>
<dbReference type="AlphaFoldDB" id="A0A0N4UGF8"/>
<evidence type="ECO:0000259" key="3">
    <source>
        <dbReference type="PROSITE" id="PS50102"/>
    </source>
</evidence>
<dbReference type="STRING" id="318479.A0A0N4UGF8"/>
<accession>A0A0N4UGF8</accession>
<feature type="region of interest" description="Disordered" evidence="2">
    <location>
        <begin position="1"/>
        <end position="41"/>
    </location>
</feature>
<dbReference type="Proteomes" id="UP000038040">
    <property type="component" value="Unplaced"/>
</dbReference>
<dbReference type="EMBL" id="UYYG01000018">
    <property type="protein sequence ID" value="VDN51333.1"/>
    <property type="molecule type" value="Genomic_DNA"/>
</dbReference>
<dbReference type="PANTHER" id="PTHR48034">
    <property type="entry name" value="TRANSFORMER-2 SEX-DETERMINING PROTEIN-RELATED"/>
    <property type="match status" value="1"/>
</dbReference>
<organism evidence="5 7">
    <name type="scientific">Dracunculus medinensis</name>
    <name type="common">Guinea worm</name>
    <dbReference type="NCBI Taxonomy" id="318479"/>
    <lineage>
        <taxon>Eukaryota</taxon>
        <taxon>Metazoa</taxon>
        <taxon>Ecdysozoa</taxon>
        <taxon>Nematoda</taxon>
        <taxon>Chromadorea</taxon>
        <taxon>Rhabditida</taxon>
        <taxon>Spirurina</taxon>
        <taxon>Dracunculoidea</taxon>
        <taxon>Dracunculidae</taxon>
        <taxon>Dracunculus</taxon>
    </lineage>
</organism>
<gene>
    <name evidence="4" type="ORF">DME_LOCUS1306</name>
</gene>
<dbReference type="CDD" id="cd12363">
    <property type="entry name" value="RRM_TRA2"/>
    <property type="match status" value="1"/>
</dbReference>
<keyword evidence="1" id="KW-0694">RNA-binding</keyword>
<dbReference type="GO" id="GO:0003723">
    <property type="term" value="F:RNA binding"/>
    <property type="evidence" value="ECO:0007669"/>
    <property type="project" value="UniProtKB-UniRule"/>
</dbReference>
<keyword evidence="6" id="KW-1185">Reference proteome</keyword>